<dbReference type="OrthoDB" id="2014201at2759"/>
<proteinExistence type="predicted"/>
<organism evidence="3">
    <name type="scientific">Caenorhabditis brenneri</name>
    <name type="common">Nematode worm</name>
    <dbReference type="NCBI Taxonomy" id="135651"/>
    <lineage>
        <taxon>Eukaryota</taxon>
        <taxon>Metazoa</taxon>
        <taxon>Ecdysozoa</taxon>
        <taxon>Nematoda</taxon>
        <taxon>Chromadorea</taxon>
        <taxon>Rhabditida</taxon>
        <taxon>Rhabditina</taxon>
        <taxon>Rhabditomorpha</taxon>
        <taxon>Rhabditoidea</taxon>
        <taxon>Rhabditidae</taxon>
        <taxon>Peloderinae</taxon>
        <taxon>Caenorhabditis</taxon>
    </lineage>
</organism>
<dbReference type="eggNOG" id="KOG1950">
    <property type="taxonomic scope" value="Eukaryota"/>
</dbReference>
<dbReference type="InParanoid" id="G0M7P5"/>
<feature type="compositionally biased region" description="Polar residues" evidence="1">
    <location>
        <begin position="110"/>
        <end position="119"/>
    </location>
</feature>
<accession>G0M7P5</accession>
<evidence type="ECO:0000313" key="2">
    <source>
        <dbReference type="EMBL" id="EGT30509.1"/>
    </source>
</evidence>
<dbReference type="GO" id="GO:0005978">
    <property type="term" value="P:glycogen biosynthetic process"/>
    <property type="evidence" value="ECO:0007669"/>
    <property type="project" value="EnsemblMetazoa"/>
</dbReference>
<evidence type="ECO:0000256" key="1">
    <source>
        <dbReference type="SAM" id="MobiDB-lite"/>
    </source>
</evidence>
<sequence length="236" mass="26709">MTAGAFYTYAAAYKRYGAETKIVHFIGSVKPWHGSAAVHTGEHFQHWQRIYQAHVTHTSRTNDHTTVFPSHHHTPEQEKQDQPRIERKDSIVREIGNFVMHVVQSSVNLLPSYDNNGGSSEDKGNNEHPQPVVLRHAPPQPHEPHPETQDIVGSTDCFGSQLPEHHADSEADREVELITNNTPCPAFVYVEKHEDRKAPTPSVEERRAAWEAGQPDYLGRDAFIHIQEALNRALNE</sequence>
<name>G0M7P5_CAEBE</name>
<dbReference type="Gene3D" id="3.90.550.10">
    <property type="entry name" value="Spore Coat Polysaccharide Biosynthesis Protein SpsA, Chain A"/>
    <property type="match status" value="1"/>
</dbReference>
<feature type="compositionally biased region" description="Basic and acidic residues" evidence="1">
    <location>
        <begin position="163"/>
        <end position="173"/>
    </location>
</feature>
<dbReference type="HOGENOM" id="CLU_1176330_0_0_1"/>
<feature type="region of interest" description="Disordered" evidence="1">
    <location>
        <begin position="110"/>
        <end position="173"/>
    </location>
</feature>
<dbReference type="GO" id="GO:0005737">
    <property type="term" value="C:cytoplasm"/>
    <property type="evidence" value="ECO:0007669"/>
    <property type="project" value="EnsemblMetazoa"/>
</dbReference>
<feature type="compositionally biased region" description="Basic and acidic residues" evidence="1">
    <location>
        <begin position="73"/>
        <end position="85"/>
    </location>
</feature>
<dbReference type="AlphaFoldDB" id="G0M7P5"/>
<gene>
    <name evidence="2" type="primary">Cbn-gyg-1</name>
    <name evidence="2" type="ORF">CAEBREN_16028</name>
</gene>
<dbReference type="InterPro" id="IPR029044">
    <property type="entry name" value="Nucleotide-diphossugar_trans"/>
</dbReference>
<dbReference type="EMBL" id="GL379786">
    <property type="protein sequence ID" value="EGT30509.1"/>
    <property type="molecule type" value="Genomic_DNA"/>
</dbReference>
<dbReference type="STRING" id="135651.G0M7P5"/>
<feature type="region of interest" description="Disordered" evidence="1">
    <location>
        <begin position="62"/>
        <end position="85"/>
    </location>
</feature>
<keyword evidence="3" id="KW-1185">Reference proteome</keyword>
<dbReference type="Proteomes" id="UP000008068">
    <property type="component" value="Unassembled WGS sequence"/>
</dbReference>
<protein>
    <submittedName>
        <fullName evidence="2">CBN-GYG-1 protein</fullName>
    </submittedName>
</protein>
<evidence type="ECO:0000313" key="3">
    <source>
        <dbReference type="Proteomes" id="UP000008068"/>
    </source>
</evidence>
<reference evidence="3" key="1">
    <citation type="submission" date="2011-07" db="EMBL/GenBank/DDBJ databases">
        <authorList>
            <consortium name="Caenorhabditis brenneri Sequencing and Analysis Consortium"/>
            <person name="Wilson R.K."/>
        </authorList>
    </citation>
    <scope>NUCLEOTIDE SEQUENCE [LARGE SCALE GENOMIC DNA]</scope>
    <source>
        <strain evidence="3">PB2801</strain>
    </source>
</reference>